<dbReference type="Pfam" id="PF03817">
    <property type="entry name" value="MadL"/>
    <property type="match status" value="1"/>
</dbReference>
<reference evidence="3 4" key="1">
    <citation type="submission" date="2022-10" db="EMBL/GenBank/DDBJ databases">
        <authorList>
            <person name="Xie J."/>
            <person name="Shen N."/>
        </authorList>
    </citation>
    <scope>NUCLEOTIDE SEQUENCE [LARGE SCALE GENOMIC DNA]</scope>
    <source>
        <strain evidence="3 4">YIM65594</strain>
    </source>
</reference>
<comment type="caution">
    <text evidence="3">The sequence shown here is derived from an EMBL/GenBank/DDBJ whole genome shotgun (WGS) entry which is preliminary data.</text>
</comment>
<evidence type="ECO:0000256" key="2">
    <source>
        <dbReference type="SAM" id="Phobius"/>
    </source>
</evidence>
<keyword evidence="2" id="KW-0472">Membrane</keyword>
<evidence type="ECO:0000313" key="3">
    <source>
        <dbReference type="EMBL" id="MEB8337469.1"/>
    </source>
</evidence>
<sequence length="145" mass="14921">MVLYGVAALAVCMLTGTLVGEYLGGALGVDANVGGVGFAMIMLVFATHWLRQKGKFPEASEQGVLFWSAMYIPIVIAMASTQNVYKAVTGGPMALLAGLVALVAGFALVPVIARIGGRGEPLPPLSEVETAAQSEAEPATEKQAV</sequence>
<keyword evidence="2" id="KW-0812">Transmembrane</keyword>
<dbReference type="RefSeq" id="WP_326015134.1">
    <property type="nucleotide sequence ID" value="NZ_JAOZYC010000057.1"/>
</dbReference>
<evidence type="ECO:0000256" key="1">
    <source>
        <dbReference type="SAM" id="MobiDB-lite"/>
    </source>
</evidence>
<accession>A0ABU6F0F9</accession>
<dbReference type="InterPro" id="IPR004690">
    <property type="entry name" value="Maln_transptMadL"/>
</dbReference>
<evidence type="ECO:0000313" key="4">
    <source>
        <dbReference type="Proteomes" id="UP001354931"/>
    </source>
</evidence>
<proteinExistence type="predicted"/>
<feature type="region of interest" description="Disordered" evidence="1">
    <location>
        <begin position="124"/>
        <end position="145"/>
    </location>
</feature>
<dbReference type="NCBIfam" id="TIGR00807">
    <property type="entry name" value="malonate_madL"/>
    <property type="match status" value="1"/>
</dbReference>
<keyword evidence="4" id="KW-1185">Reference proteome</keyword>
<keyword evidence="2" id="KW-1133">Transmembrane helix</keyword>
<dbReference type="Proteomes" id="UP001354931">
    <property type="component" value="Unassembled WGS sequence"/>
</dbReference>
<feature type="transmembrane region" description="Helical" evidence="2">
    <location>
        <begin position="93"/>
        <end position="113"/>
    </location>
</feature>
<organism evidence="3 4">
    <name type="scientific">Streptomyces endophyticus</name>
    <dbReference type="NCBI Taxonomy" id="714166"/>
    <lineage>
        <taxon>Bacteria</taxon>
        <taxon>Bacillati</taxon>
        <taxon>Actinomycetota</taxon>
        <taxon>Actinomycetes</taxon>
        <taxon>Kitasatosporales</taxon>
        <taxon>Streptomycetaceae</taxon>
        <taxon>Streptomyces</taxon>
    </lineage>
</organism>
<protein>
    <submittedName>
        <fullName evidence="3">Malonate transporter subunit MadL</fullName>
    </submittedName>
</protein>
<name>A0ABU6F0F9_9ACTN</name>
<gene>
    <name evidence="3" type="primary">madL</name>
    <name evidence="3" type="ORF">OKJ99_08075</name>
</gene>
<feature type="transmembrane region" description="Helical" evidence="2">
    <location>
        <begin position="62"/>
        <end position="81"/>
    </location>
</feature>
<dbReference type="EMBL" id="JAOZYC010000057">
    <property type="protein sequence ID" value="MEB8337469.1"/>
    <property type="molecule type" value="Genomic_DNA"/>
</dbReference>
<feature type="transmembrane region" description="Helical" evidence="2">
    <location>
        <begin position="29"/>
        <end position="50"/>
    </location>
</feature>